<feature type="domain" description="SANT" evidence="8">
    <location>
        <begin position="110"/>
        <end position="149"/>
    </location>
</feature>
<sequence>MVARKDDAACRAEIPMMLSQEKRDALVYTPQCRQRWGERPLEGTTPPLKPEDIDEFLKEFAWLMETELALQSLFDGKFDVPKTVALLHAARRQRYKARCELDARLAPDAFKDAVATHGKKFHLVKQALGENVVTREVVSKYYLWKRTDDFMEWRRLHTAKKAKKSKKEVERLRQWTNESDPETEAYLSYHNKLCELCATGGSLLCCDGCARAYHISCAQPPITKVPDENWYCTHCQDAFGGPNPKLVPSEENAYCLKCPPFPGVPRSLVESMTDASSYEDEQEDHSELEDSASSQSGSDNDGNASDCPSTDDLSSNAGNGSLTDNESDSTSTKIHLSSERKPRSVVHSPDIKQETSGAEIHPAVSSDVASTAESFSMGVRRTPVMQLEKLGSSRKRHRKMLAPRRIPPSRFDS</sequence>
<proteinExistence type="predicted"/>
<comment type="subcellular location">
    <subcellularLocation>
        <location evidence="1">Nucleus</location>
    </subcellularLocation>
</comment>
<reference evidence="9 10" key="1">
    <citation type="submission" date="2024-09" db="EMBL/GenBank/DDBJ databases">
        <title>Genome sequencing and assembly of Phytophthora oleae, isolate VK10A, causative agent of rot of olive drupes.</title>
        <authorList>
            <person name="Conti Taguali S."/>
            <person name="Riolo M."/>
            <person name="La Spada F."/>
            <person name="Cacciola S.O."/>
            <person name="Dionisio G."/>
        </authorList>
    </citation>
    <scope>NUCLEOTIDE SEQUENCE [LARGE SCALE GENOMIC DNA]</scope>
    <source>
        <strain evidence="9 10">VK10A</strain>
    </source>
</reference>
<feature type="compositionally biased region" description="Acidic residues" evidence="6">
    <location>
        <begin position="277"/>
        <end position="290"/>
    </location>
</feature>
<evidence type="ECO:0000256" key="3">
    <source>
        <dbReference type="ARBA" id="ARBA00022771"/>
    </source>
</evidence>
<dbReference type="InterPro" id="IPR017884">
    <property type="entry name" value="SANT_dom"/>
</dbReference>
<keyword evidence="10" id="KW-1185">Reference proteome</keyword>
<dbReference type="GO" id="GO:0005634">
    <property type="term" value="C:nucleus"/>
    <property type="evidence" value="ECO:0007669"/>
    <property type="project" value="UniProtKB-SubCell"/>
</dbReference>
<comment type="caution">
    <text evidence="9">The sequence shown here is derived from an EMBL/GenBank/DDBJ whole genome shotgun (WGS) entry which is preliminary data.</text>
</comment>
<dbReference type="GO" id="GO:0008270">
    <property type="term" value="F:zinc ion binding"/>
    <property type="evidence" value="ECO:0007669"/>
    <property type="project" value="UniProtKB-KW"/>
</dbReference>
<evidence type="ECO:0000313" key="10">
    <source>
        <dbReference type="Proteomes" id="UP001632037"/>
    </source>
</evidence>
<dbReference type="SUPFAM" id="SSF57903">
    <property type="entry name" value="FYVE/PHD zinc finger"/>
    <property type="match status" value="1"/>
</dbReference>
<evidence type="ECO:0000256" key="4">
    <source>
        <dbReference type="ARBA" id="ARBA00022833"/>
    </source>
</evidence>
<dbReference type="PROSITE" id="PS51293">
    <property type="entry name" value="SANT"/>
    <property type="match status" value="1"/>
</dbReference>
<dbReference type="Gene3D" id="3.30.40.10">
    <property type="entry name" value="Zinc/RING finger domain, C3HC4 (zinc finger)"/>
    <property type="match status" value="1"/>
</dbReference>
<organism evidence="9 10">
    <name type="scientific">Phytophthora oleae</name>
    <dbReference type="NCBI Taxonomy" id="2107226"/>
    <lineage>
        <taxon>Eukaryota</taxon>
        <taxon>Sar</taxon>
        <taxon>Stramenopiles</taxon>
        <taxon>Oomycota</taxon>
        <taxon>Peronosporomycetes</taxon>
        <taxon>Peronosporales</taxon>
        <taxon>Peronosporaceae</taxon>
        <taxon>Phytophthora</taxon>
    </lineage>
</organism>
<evidence type="ECO:0000256" key="1">
    <source>
        <dbReference type="ARBA" id="ARBA00004123"/>
    </source>
</evidence>
<dbReference type="PANTHER" id="PTHR45915">
    <property type="entry name" value="TRANSCRIPTION INTERMEDIARY FACTOR"/>
    <property type="match status" value="1"/>
</dbReference>
<evidence type="ECO:0000313" key="9">
    <source>
        <dbReference type="EMBL" id="KAL3674090.1"/>
    </source>
</evidence>
<feature type="compositionally biased region" description="Basic residues" evidence="6">
    <location>
        <begin position="392"/>
        <end position="402"/>
    </location>
</feature>
<dbReference type="InterPro" id="IPR013083">
    <property type="entry name" value="Znf_RING/FYVE/PHD"/>
</dbReference>
<keyword evidence="3 5" id="KW-0863">Zinc-finger</keyword>
<protein>
    <recommendedName>
        <fullName evidence="11">PHD-type domain-containing protein</fullName>
    </recommendedName>
</protein>
<dbReference type="Proteomes" id="UP001632037">
    <property type="component" value="Unassembled WGS sequence"/>
</dbReference>
<dbReference type="Gene3D" id="1.10.10.60">
    <property type="entry name" value="Homeodomain-like"/>
    <property type="match status" value="1"/>
</dbReference>
<evidence type="ECO:0000259" key="8">
    <source>
        <dbReference type="PROSITE" id="PS51293"/>
    </source>
</evidence>
<dbReference type="CDD" id="cd15539">
    <property type="entry name" value="PHD1_AIRE"/>
    <property type="match status" value="1"/>
</dbReference>
<dbReference type="InterPro" id="IPR019787">
    <property type="entry name" value="Znf_PHD-finger"/>
</dbReference>
<dbReference type="PANTHER" id="PTHR45915:SF6">
    <property type="entry name" value="E3 UBIQUITIN-PROTEIN LIGASE TRIM33"/>
    <property type="match status" value="1"/>
</dbReference>
<feature type="domain" description="PHD-type" evidence="7">
    <location>
        <begin position="191"/>
        <end position="238"/>
    </location>
</feature>
<evidence type="ECO:0000256" key="2">
    <source>
        <dbReference type="ARBA" id="ARBA00022723"/>
    </source>
</evidence>
<keyword evidence="2" id="KW-0479">Metal-binding</keyword>
<evidence type="ECO:0000256" key="6">
    <source>
        <dbReference type="SAM" id="MobiDB-lite"/>
    </source>
</evidence>
<name>A0ABD3G7V0_9STRA</name>
<dbReference type="PROSITE" id="PS50016">
    <property type="entry name" value="ZF_PHD_2"/>
    <property type="match status" value="1"/>
</dbReference>
<accession>A0ABD3G7V0</accession>
<dbReference type="InterPro" id="IPR011011">
    <property type="entry name" value="Znf_FYVE_PHD"/>
</dbReference>
<dbReference type="EMBL" id="JBIMZQ010000001">
    <property type="protein sequence ID" value="KAL3674090.1"/>
    <property type="molecule type" value="Genomic_DNA"/>
</dbReference>
<evidence type="ECO:0000259" key="7">
    <source>
        <dbReference type="PROSITE" id="PS50016"/>
    </source>
</evidence>
<keyword evidence="4" id="KW-0862">Zinc</keyword>
<dbReference type="SMART" id="SM00249">
    <property type="entry name" value="PHD"/>
    <property type="match status" value="1"/>
</dbReference>
<dbReference type="AlphaFoldDB" id="A0ABD3G7V0"/>
<dbReference type="PROSITE" id="PS01359">
    <property type="entry name" value="ZF_PHD_1"/>
    <property type="match status" value="1"/>
</dbReference>
<dbReference type="Pfam" id="PF00628">
    <property type="entry name" value="PHD"/>
    <property type="match status" value="1"/>
</dbReference>
<feature type="region of interest" description="Disordered" evidence="6">
    <location>
        <begin position="271"/>
        <end position="413"/>
    </location>
</feature>
<gene>
    <name evidence="9" type="ORF">V7S43_000040</name>
</gene>
<dbReference type="InterPro" id="IPR019786">
    <property type="entry name" value="Zinc_finger_PHD-type_CS"/>
</dbReference>
<feature type="compositionally biased region" description="Polar residues" evidence="6">
    <location>
        <begin position="291"/>
        <end position="335"/>
    </location>
</feature>
<evidence type="ECO:0000256" key="5">
    <source>
        <dbReference type="PROSITE-ProRule" id="PRU00146"/>
    </source>
</evidence>
<dbReference type="InterPro" id="IPR001965">
    <property type="entry name" value="Znf_PHD"/>
</dbReference>
<evidence type="ECO:0008006" key="11">
    <source>
        <dbReference type="Google" id="ProtNLM"/>
    </source>
</evidence>